<dbReference type="EMBL" id="JADCNN020000007">
    <property type="protein sequence ID" value="MBM6995987.1"/>
    <property type="molecule type" value="Genomic_DNA"/>
</dbReference>
<dbReference type="RefSeq" id="WP_193417399.1">
    <property type="nucleotide sequence ID" value="NZ_JADCNN020000007.1"/>
</dbReference>
<comment type="caution">
    <text evidence="1">The sequence shown here is derived from an EMBL/GenBank/DDBJ whole genome shotgun (WGS) entry which is preliminary data.</text>
</comment>
<sequence>MQKRYTKTSNLFSGDGSVHPSLKEGDINIDVSRYHYRWIYSYGDYYCFIKEYDNAELLVKSKYKGIIHFGQRNTDLKHFYYYYKKEVGELIRLLAYEVYGEDNWSNNDRKRRGLTAIRIKEYMKMRNSKRD</sequence>
<evidence type="ECO:0000313" key="2">
    <source>
        <dbReference type="Proteomes" id="UP001516620"/>
    </source>
</evidence>
<reference evidence="1 2" key="1">
    <citation type="submission" date="2021-01" db="EMBL/GenBank/DDBJ databases">
        <title>Paenibacillus sp.nov. isolated from the rhizosphere soil of tomato plant.</title>
        <authorList>
            <person name="Thin K.K."/>
            <person name="Zhang X."/>
            <person name="He S."/>
        </authorList>
    </citation>
    <scope>NUCLEOTIDE SEQUENCE [LARGE SCALE GENOMIC DNA]</scope>
    <source>
        <strain evidence="1 2">DXFW5</strain>
    </source>
</reference>
<dbReference type="Proteomes" id="UP001516620">
    <property type="component" value="Unassembled WGS sequence"/>
</dbReference>
<gene>
    <name evidence="1" type="ORF">IM700_010050</name>
</gene>
<keyword evidence="2" id="KW-1185">Reference proteome</keyword>
<accession>A0ABS2H3D6</accession>
<organism evidence="1 2">
    <name type="scientific">Paenibacillus rhizolycopersici</name>
    <dbReference type="NCBI Taxonomy" id="2780073"/>
    <lineage>
        <taxon>Bacteria</taxon>
        <taxon>Bacillati</taxon>
        <taxon>Bacillota</taxon>
        <taxon>Bacilli</taxon>
        <taxon>Bacillales</taxon>
        <taxon>Paenibacillaceae</taxon>
        <taxon>Paenibacillus</taxon>
    </lineage>
</organism>
<name>A0ABS2H3D6_9BACL</name>
<proteinExistence type="predicted"/>
<protein>
    <submittedName>
        <fullName evidence="1">Uncharacterized protein</fullName>
    </submittedName>
</protein>
<evidence type="ECO:0000313" key="1">
    <source>
        <dbReference type="EMBL" id="MBM6995987.1"/>
    </source>
</evidence>